<dbReference type="PROSITE" id="PS52050">
    <property type="entry name" value="WYL"/>
    <property type="match status" value="1"/>
</dbReference>
<keyword evidence="2" id="KW-0804">Transcription</keyword>
<dbReference type="InterPro" id="IPR013196">
    <property type="entry name" value="HTH_11"/>
</dbReference>
<evidence type="ECO:0000313" key="5">
    <source>
        <dbReference type="Proteomes" id="UP001231941"/>
    </source>
</evidence>
<dbReference type="InterPro" id="IPR001034">
    <property type="entry name" value="DeoR_HTH"/>
</dbReference>
<comment type="caution">
    <text evidence="4">The sequence shown here is derived from an EMBL/GenBank/DDBJ whole genome shotgun (WGS) entry which is preliminary data.</text>
</comment>
<dbReference type="EMBL" id="JAVAMP010000010">
    <property type="protein sequence ID" value="MDP5275859.1"/>
    <property type="molecule type" value="Genomic_DNA"/>
</dbReference>
<feature type="domain" description="HTH deoR-type" evidence="3">
    <location>
        <begin position="3"/>
        <end position="62"/>
    </location>
</feature>
<dbReference type="Pfam" id="PF13280">
    <property type="entry name" value="WYL"/>
    <property type="match status" value="1"/>
</dbReference>
<keyword evidence="1" id="KW-0805">Transcription regulation</keyword>
<dbReference type="SUPFAM" id="SSF46785">
    <property type="entry name" value="Winged helix' DNA-binding domain"/>
    <property type="match status" value="1"/>
</dbReference>
<organism evidence="4 5">
    <name type="scientific">Chengkuizengella axinellae</name>
    <dbReference type="NCBI Taxonomy" id="3064388"/>
    <lineage>
        <taxon>Bacteria</taxon>
        <taxon>Bacillati</taxon>
        <taxon>Bacillota</taxon>
        <taxon>Bacilli</taxon>
        <taxon>Bacillales</taxon>
        <taxon>Paenibacillaceae</taxon>
        <taxon>Chengkuizengella</taxon>
    </lineage>
</organism>
<dbReference type="PIRSF" id="PIRSF016838">
    <property type="entry name" value="PafC"/>
    <property type="match status" value="1"/>
</dbReference>
<keyword evidence="5" id="KW-1185">Reference proteome</keyword>
<evidence type="ECO:0000259" key="3">
    <source>
        <dbReference type="PROSITE" id="PS51000"/>
    </source>
</evidence>
<dbReference type="InterPro" id="IPR026881">
    <property type="entry name" value="WYL_dom"/>
</dbReference>
<proteinExistence type="predicted"/>
<dbReference type="InterPro" id="IPR036388">
    <property type="entry name" value="WH-like_DNA-bd_sf"/>
</dbReference>
<gene>
    <name evidence="4" type="ORF">Q5Y73_17310</name>
</gene>
<dbReference type="InterPro" id="IPR051534">
    <property type="entry name" value="CBASS_pafABC_assoc_protein"/>
</dbReference>
<dbReference type="Gene3D" id="1.10.10.10">
    <property type="entry name" value="Winged helix-like DNA-binding domain superfamily/Winged helix DNA-binding domain"/>
    <property type="match status" value="1"/>
</dbReference>
<dbReference type="InterPro" id="IPR036390">
    <property type="entry name" value="WH_DNA-bd_sf"/>
</dbReference>
<evidence type="ECO:0000256" key="1">
    <source>
        <dbReference type="ARBA" id="ARBA00023015"/>
    </source>
</evidence>
<protein>
    <submittedName>
        <fullName evidence="4">YafY family protein</fullName>
    </submittedName>
</protein>
<accession>A0ABT9J2M0</accession>
<dbReference type="Pfam" id="PF08279">
    <property type="entry name" value="HTH_11"/>
    <property type="match status" value="1"/>
</dbReference>
<dbReference type="PANTHER" id="PTHR34580">
    <property type="match status" value="1"/>
</dbReference>
<dbReference type="InterPro" id="IPR028349">
    <property type="entry name" value="PafC-like"/>
</dbReference>
<evidence type="ECO:0000313" key="4">
    <source>
        <dbReference type="EMBL" id="MDP5275859.1"/>
    </source>
</evidence>
<sequence>MKKMERLVGIIYALKEHQKLTAKQIANKFEVSERTIYRDIEALSQLNIPIVALEGYDGGYQIDDKYFVPSVAFSENEILYLLMSLRLGEMINVPNMKEDYESLKYKLLNILDENKKEKYLQLLDRVHFYINDIAPEAYKQDIMQHVIESFFEYKNLNIKYYTPKKDELITREVSPYVISFDKGGWYLNSYCHVREEKRTFRFDRIHHIEMSKNTYSPKLIQDYFEEREGNSGIYVTLEMRKSLYETMKQDYVFENAVVKEIGEHVQLTFWSYDEEVLKLSIMNVEEVTILDPPDLIEQMKSACKKILNKYEQL</sequence>
<dbReference type="RefSeq" id="WP_305993168.1">
    <property type="nucleotide sequence ID" value="NZ_JAVAMP010000010.1"/>
</dbReference>
<reference evidence="4 5" key="1">
    <citation type="submission" date="2023-08" db="EMBL/GenBank/DDBJ databases">
        <authorList>
            <person name="Park J.-S."/>
        </authorList>
    </citation>
    <scope>NUCLEOTIDE SEQUENCE [LARGE SCALE GENOMIC DNA]</scope>
    <source>
        <strain evidence="4 5">2205SS18-9</strain>
    </source>
</reference>
<name>A0ABT9J2M0_9BACL</name>
<dbReference type="PROSITE" id="PS51000">
    <property type="entry name" value="HTH_DEOR_2"/>
    <property type="match status" value="1"/>
</dbReference>
<dbReference type="Proteomes" id="UP001231941">
    <property type="component" value="Unassembled WGS sequence"/>
</dbReference>
<evidence type="ECO:0000256" key="2">
    <source>
        <dbReference type="ARBA" id="ARBA00023163"/>
    </source>
</evidence>
<dbReference type="PANTHER" id="PTHR34580:SF1">
    <property type="entry name" value="PROTEIN PAFC"/>
    <property type="match status" value="1"/>
</dbReference>